<gene>
    <name evidence="1" type="ORF">F8M41_015550</name>
</gene>
<dbReference type="OrthoDB" id="2442002at2759"/>
<reference evidence="1 2" key="1">
    <citation type="journal article" date="2019" name="Environ. Microbiol.">
        <title>At the nexus of three kingdoms: the genome of the mycorrhizal fungus Gigaspora margarita provides insights into plant, endobacterial and fungal interactions.</title>
        <authorList>
            <person name="Venice F."/>
            <person name="Ghignone S."/>
            <person name="Salvioli di Fossalunga A."/>
            <person name="Amselem J."/>
            <person name="Novero M."/>
            <person name="Xianan X."/>
            <person name="Sedzielewska Toro K."/>
            <person name="Morin E."/>
            <person name="Lipzen A."/>
            <person name="Grigoriev I.V."/>
            <person name="Henrissat B."/>
            <person name="Martin F.M."/>
            <person name="Bonfante P."/>
        </authorList>
    </citation>
    <scope>NUCLEOTIDE SEQUENCE [LARGE SCALE GENOMIC DNA]</scope>
    <source>
        <strain evidence="1 2">BEG34</strain>
    </source>
</reference>
<proteinExistence type="predicted"/>
<comment type="caution">
    <text evidence="1">The sequence shown here is derived from an EMBL/GenBank/DDBJ whole genome shotgun (WGS) entry which is preliminary data.</text>
</comment>
<keyword evidence="2" id="KW-1185">Reference proteome</keyword>
<evidence type="ECO:0000313" key="1">
    <source>
        <dbReference type="EMBL" id="KAF0522447.1"/>
    </source>
</evidence>
<accession>A0A8H4EN91</accession>
<evidence type="ECO:0000313" key="2">
    <source>
        <dbReference type="Proteomes" id="UP000439903"/>
    </source>
</evidence>
<organism evidence="1 2">
    <name type="scientific">Gigaspora margarita</name>
    <dbReference type="NCBI Taxonomy" id="4874"/>
    <lineage>
        <taxon>Eukaryota</taxon>
        <taxon>Fungi</taxon>
        <taxon>Fungi incertae sedis</taxon>
        <taxon>Mucoromycota</taxon>
        <taxon>Glomeromycotina</taxon>
        <taxon>Glomeromycetes</taxon>
        <taxon>Diversisporales</taxon>
        <taxon>Gigasporaceae</taxon>
        <taxon>Gigaspora</taxon>
    </lineage>
</organism>
<dbReference type="AlphaFoldDB" id="A0A8H4EN91"/>
<dbReference type="EMBL" id="WTPW01000328">
    <property type="protein sequence ID" value="KAF0522447.1"/>
    <property type="molecule type" value="Genomic_DNA"/>
</dbReference>
<dbReference type="Proteomes" id="UP000439903">
    <property type="component" value="Unassembled WGS sequence"/>
</dbReference>
<protein>
    <submittedName>
        <fullName evidence="1">Uncharacterized protein</fullName>
    </submittedName>
</protein>
<sequence>MSSSGPEELIVEDHTPHRGKNIDEYVFSPNMQYVVTWSVNDKSIVGWSITNDLSNDLSIEPINSLNTDELKSLLNTDDLDKFRLKRASDCKQFIILYVGYIKFAVIDITTKSRQILNVQGLKDNELDQGNDDIAFLENGDLAIAKVRPVYQASLSGLYLFKVKI</sequence>
<name>A0A8H4EN91_GIGMA</name>